<proteinExistence type="predicted"/>
<dbReference type="Proteomes" id="UP000466187">
    <property type="component" value="Chromosome"/>
</dbReference>
<accession>A0A7I7WJ34</accession>
<dbReference type="AlphaFoldDB" id="A0A7I7WJ34"/>
<dbReference type="KEGG" id="mgad:MGAD_14850"/>
<evidence type="ECO:0000313" key="2">
    <source>
        <dbReference type="Proteomes" id="UP000466187"/>
    </source>
</evidence>
<protein>
    <submittedName>
        <fullName evidence="1">Uncharacterized protein</fullName>
    </submittedName>
</protein>
<gene>
    <name evidence="1" type="ORF">MGAD_14850</name>
</gene>
<organism evidence="1 2">
    <name type="scientific">Mycolicibacterium gadium</name>
    <name type="common">Mycobacterium gadium</name>
    <dbReference type="NCBI Taxonomy" id="1794"/>
    <lineage>
        <taxon>Bacteria</taxon>
        <taxon>Bacillati</taxon>
        <taxon>Actinomycetota</taxon>
        <taxon>Actinomycetes</taxon>
        <taxon>Mycobacteriales</taxon>
        <taxon>Mycobacteriaceae</taxon>
        <taxon>Mycolicibacterium</taxon>
    </lineage>
</organism>
<reference evidence="1 2" key="1">
    <citation type="journal article" date="2019" name="Emerg. Microbes Infect.">
        <title>Comprehensive subspecies identification of 175 nontuberculous mycobacteria species based on 7547 genomic profiles.</title>
        <authorList>
            <person name="Matsumoto Y."/>
            <person name="Kinjo T."/>
            <person name="Motooka D."/>
            <person name="Nabeya D."/>
            <person name="Jung N."/>
            <person name="Uechi K."/>
            <person name="Horii T."/>
            <person name="Iida T."/>
            <person name="Fujita J."/>
            <person name="Nakamura S."/>
        </authorList>
    </citation>
    <scope>NUCLEOTIDE SEQUENCE [LARGE SCALE GENOMIC DNA]</scope>
    <source>
        <strain evidence="1 2">JCM 12688</strain>
    </source>
</reference>
<name>A0A7I7WJ34_MYCGU</name>
<sequence length="67" mass="7452">MAAGTAVTASPWDDDGTGEWLTVEDCARRMRVSQDQVLDMVRRRVLRTRHQWGVTLVQPAIVSGAVE</sequence>
<dbReference type="EMBL" id="AP022608">
    <property type="protein sequence ID" value="BBZ17150.1"/>
    <property type="molecule type" value="Genomic_DNA"/>
</dbReference>
<evidence type="ECO:0000313" key="1">
    <source>
        <dbReference type="EMBL" id="BBZ17150.1"/>
    </source>
</evidence>